<protein>
    <submittedName>
        <fullName evidence="1">Uncharacterized protein</fullName>
    </submittedName>
</protein>
<organism evidence="1">
    <name type="scientific">Anguilla anguilla</name>
    <name type="common">European freshwater eel</name>
    <name type="synonym">Muraena anguilla</name>
    <dbReference type="NCBI Taxonomy" id="7936"/>
    <lineage>
        <taxon>Eukaryota</taxon>
        <taxon>Metazoa</taxon>
        <taxon>Chordata</taxon>
        <taxon>Craniata</taxon>
        <taxon>Vertebrata</taxon>
        <taxon>Euteleostomi</taxon>
        <taxon>Actinopterygii</taxon>
        <taxon>Neopterygii</taxon>
        <taxon>Teleostei</taxon>
        <taxon>Anguilliformes</taxon>
        <taxon>Anguillidae</taxon>
        <taxon>Anguilla</taxon>
    </lineage>
</organism>
<name>A0A0E9WJZ5_ANGAN</name>
<dbReference type="AlphaFoldDB" id="A0A0E9WJZ5"/>
<reference evidence="1" key="2">
    <citation type="journal article" date="2015" name="Fish Shellfish Immunol.">
        <title>Early steps in the European eel (Anguilla anguilla)-Vibrio vulnificus interaction in the gills: Role of the RtxA13 toxin.</title>
        <authorList>
            <person name="Callol A."/>
            <person name="Pajuelo D."/>
            <person name="Ebbesson L."/>
            <person name="Teles M."/>
            <person name="MacKenzie S."/>
            <person name="Amaro C."/>
        </authorList>
    </citation>
    <scope>NUCLEOTIDE SEQUENCE</scope>
</reference>
<reference evidence="1" key="1">
    <citation type="submission" date="2014-11" db="EMBL/GenBank/DDBJ databases">
        <authorList>
            <person name="Amaro Gonzalez C."/>
        </authorList>
    </citation>
    <scope>NUCLEOTIDE SEQUENCE</scope>
</reference>
<accession>A0A0E9WJZ5</accession>
<dbReference type="EMBL" id="GBXM01018794">
    <property type="protein sequence ID" value="JAH89783.1"/>
    <property type="molecule type" value="Transcribed_RNA"/>
</dbReference>
<sequence length="67" mass="7671">MQQKLGQFVVMIKQITILMPTQFEMATLLPAQNKFAEHLLKMDCTSHGIVEFMDIPSLIYLCKSIGR</sequence>
<proteinExistence type="predicted"/>
<evidence type="ECO:0000313" key="1">
    <source>
        <dbReference type="EMBL" id="JAH89783.1"/>
    </source>
</evidence>